<evidence type="ECO:0000313" key="1">
    <source>
        <dbReference type="EMBL" id="KMS59987.1"/>
    </source>
</evidence>
<accession>A0A0J7Y8Q5</accession>
<protein>
    <submittedName>
        <fullName evidence="1">Uncharacterized protein</fullName>
    </submittedName>
</protein>
<comment type="caution">
    <text evidence="1">The sequence shown here is derived from an EMBL/GenBank/DDBJ whole genome shotgun (WGS) entry which is preliminary data.</text>
</comment>
<dbReference type="PATRIC" id="fig|1114963.3.peg.460"/>
<sequence>MRCQLNISTECEQDAEIRLRTRSIDAVTCLPCGKAFQHKYPHAIDSLSIAILPSAEVCEHDA</sequence>
<dbReference type="EMBL" id="JACU01000002">
    <property type="protein sequence ID" value="KMS59987.1"/>
    <property type="molecule type" value="Genomic_DNA"/>
</dbReference>
<dbReference type="AlphaFoldDB" id="A0A0J7Y8Q5"/>
<name>A0A0J7Y8Q5_9SPHN</name>
<organism evidence="1 2">
    <name type="scientific">Novosphingobium barchaimii LL02</name>
    <dbReference type="NCBI Taxonomy" id="1114963"/>
    <lineage>
        <taxon>Bacteria</taxon>
        <taxon>Pseudomonadati</taxon>
        <taxon>Pseudomonadota</taxon>
        <taxon>Alphaproteobacteria</taxon>
        <taxon>Sphingomonadales</taxon>
        <taxon>Sphingomonadaceae</taxon>
        <taxon>Novosphingobium</taxon>
    </lineage>
</organism>
<proteinExistence type="predicted"/>
<evidence type="ECO:0000313" key="2">
    <source>
        <dbReference type="Proteomes" id="UP000052268"/>
    </source>
</evidence>
<reference evidence="1 2" key="1">
    <citation type="journal article" date="2015" name="G3 (Bethesda)">
        <title>Insights into Ongoing Evolution of the Hexachlorocyclohexane Catabolic Pathway from Comparative Genomics of Ten Sphingomonadaceae Strains.</title>
        <authorList>
            <person name="Pearce S.L."/>
            <person name="Oakeshott J.G."/>
            <person name="Pandey G."/>
        </authorList>
    </citation>
    <scope>NUCLEOTIDE SEQUENCE [LARGE SCALE GENOMIC DNA]</scope>
    <source>
        <strain evidence="1 2">LL02</strain>
    </source>
</reference>
<dbReference type="Proteomes" id="UP000052268">
    <property type="component" value="Unassembled WGS sequence"/>
</dbReference>
<keyword evidence="2" id="KW-1185">Reference proteome</keyword>
<gene>
    <name evidence="1" type="ORF">V474_07810</name>
</gene>